<evidence type="ECO:0000313" key="2">
    <source>
        <dbReference type="Proteomes" id="UP000494206"/>
    </source>
</evidence>
<name>A0A8S1ELD7_9PELO</name>
<sequence>MIRLVIADTIKGPRIWCPDNTNMRLLIALLVLLPIACMSTHLDYDQLLLNDIGGPNHASLGLDRKSYHSEIGPENPFVRKPSVVDEFEPYYGSALKENNEELVERKRGRGRSGGLFSKILRAGIDVLKNMNFKMGDIYLGGARPQQMGPPQ</sequence>
<protein>
    <submittedName>
        <fullName evidence="1">Uncharacterized protein</fullName>
    </submittedName>
</protein>
<keyword evidence="2" id="KW-1185">Reference proteome</keyword>
<accession>A0A8S1ELD7</accession>
<gene>
    <name evidence="1" type="ORF">CBOVIS_LOCUS4579</name>
</gene>
<dbReference type="Proteomes" id="UP000494206">
    <property type="component" value="Unassembled WGS sequence"/>
</dbReference>
<organism evidence="1 2">
    <name type="scientific">Caenorhabditis bovis</name>
    <dbReference type="NCBI Taxonomy" id="2654633"/>
    <lineage>
        <taxon>Eukaryota</taxon>
        <taxon>Metazoa</taxon>
        <taxon>Ecdysozoa</taxon>
        <taxon>Nematoda</taxon>
        <taxon>Chromadorea</taxon>
        <taxon>Rhabditida</taxon>
        <taxon>Rhabditina</taxon>
        <taxon>Rhabditomorpha</taxon>
        <taxon>Rhabditoidea</taxon>
        <taxon>Rhabditidae</taxon>
        <taxon>Peloderinae</taxon>
        <taxon>Caenorhabditis</taxon>
    </lineage>
</organism>
<dbReference type="AlphaFoldDB" id="A0A8S1ELD7"/>
<dbReference type="EMBL" id="CADEPM010000003">
    <property type="protein sequence ID" value="CAB3401896.1"/>
    <property type="molecule type" value="Genomic_DNA"/>
</dbReference>
<reference evidence="1 2" key="1">
    <citation type="submission" date="2020-04" db="EMBL/GenBank/DDBJ databases">
        <authorList>
            <person name="Laetsch R D."/>
            <person name="Stevens L."/>
            <person name="Kumar S."/>
            <person name="Blaxter L. M."/>
        </authorList>
    </citation>
    <scope>NUCLEOTIDE SEQUENCE [LARGE SCALE GENOMIC DNA]</scope>
</reference>
<proteinExistence type="predicted"/>
<comment type="caution">
    <text evidence="1">The sequence shown here is derived from an EMBL/GenBank/DDBJ whole genome shotgun (WGS) entry which is preliminary data.</text>
</comment>
<evidence type="ECO:0000313" key="1">
    <source>
        <dbReference type="EMBL" id="CAB3401896.1"/>
    </source>
</evidence>